<proteinExistence type="predicted"/>
<feature type="domain" description="PB1" evidence="2">
    <location>
        <begin position="44"/>
        <end position="123"/>
    </location>
</feature>
<feature type="region of interest" description="Disordered" evidence="1">
    <location>
        <begin position="1"/>
        <end position="44"/>
    </location>
</feature>
<reference evidence="4" key="1">
    <citation type="journal article" date="2018" name="Nat. Microbiol.">
        <title>Leveraging single-cell genomics to expand the fungal tree of life.</title>
        <authorList>
            <person name="Ahrendt S.R."/>
            <person name="Quandt C.A."/>
            <person name="Ciobanu D."/>
            <person name="Clum A."/>
            <person name="Salamov A."/>
            <person name="Andreopoulos B."/>
            <person name="Cheng J.F."/>
            <person name="Woyke T."/>
            <person name="Pelin A."/>
            <person name="Henrissat B."/>
            <person name="Reynolds N.K."/>
            <person name="Benny G.L."/>
            <person name="Smith M.E."/>
            <person name="James T.Y."/>
            <person name="Grigoriev I.V."/>
        </authorList>
    </citation>
    <scope>NUCLEOTIDE SEQUENCE [LARGE SCALE GENOMIC DNA]</scope>
</reference>
<name>A0A4P9WBI7_9FUNG</name>
<dbReference type="InterPro" id="IPR053793">
    <property type="entry name" value="PB1-like"/>
</dbReference>
<keyword evidence="4" id="KW-1185">Reference proteome</keyword>
<evidence type="ECO:0000259" key="2">
    <source>
        <dbReference type="PROSITE" id="PS51745"/>
    </source>
</evidence>
<dbReference type="SUPFAM" id="SSF54277">
    <property type="entry name" value="CAD &amp; PB1 domains"/>
    <property type="match status" value="1"/>
</dbReference>
<dbReference type="Pfam" id="PF00564">
    <property type="entry name" value="PB1"/>
    <property type="match status" value="1"/>
</dbReference>
<accession>A0A4P9WBI7</accession>
<organism evidence="3 4">
    <name type="scientific">Blyttiomyces helicus</name>
    <dbReference type="NCBI Taxonomy" id="388810"/>
    <lineage>
        <taxon>Eukaryota</taxon>
        <taxon>Fungi</taxon>
        <taxon>Fungi incertae sedis</taxon>
        <taxon>Chytridiomycota</taxon>
        <taxon>Chytridiomycota incertae sedis</taxon>
        <taxon>Chytridiomycetes</taxon>
        <taxon>Chytridiomycetes incertae sedis</taxon>
        <taxon>Blyttiomyces</taxon>
    </lineage>
</organism>
<dbReference type="InterPro" id="IPR000270">
    <property type="entry name" value="PB1_dom"/>
</dbReference>
<sequence length="123" mass="13363">MPSISRRGSYASETDSAYNTRRKLSAPQTARSGSSSRGSDRSSKVKVKIHLGEDAITILLNASASLAELTAKVQNTRRQTKRLDFAFRDEEDPGTLISIVDDEDLGLALGVGERGVVHLWCEA</sequence>
<evidence type="ECO:0000313" key="4">
    <source>
        <dbReference type="Proteomes" id="UP000269721"/>
    </source>
</evidence>
<evidence type="ECO:0000313" key="3">
    <source>
        <dbReference type="EMBL" id="RKO88965.1"/>
    </source>
</evidence>
<dbReference type="PROSITE" id="PS51745">
    <property type="entry name" value="PB1"/>
    <property type="match status" value="1"/>
</dbReference>
<dbReference type="AlphaFoldDB" id="A0A4P9WBI7"/>
<dbReference type="Proteomes" id="UP000269721">
    <property type="component" value="Unassembled WGS sequence"/>
</dbReference>
<dbReference type="EMBL" id="KZ996374">
    <property type="protein sequence ID" value="RKO88965.1"/>
    <property type="molecule type" value="Genomic_DNA"/>
</dbReference>
<gene>
    <name evidence="3" type="ORF">BDK51DRAFT_34515</name>
</gene>
<dbReference type="Gene3D" id="3.10.20.90">
    <property type="entry name" value="Phosphatidylinositol 3-kinase Catalytic Subunit, Chain A, domain 1"/>
    <property type="match status" value="1"/>
</dbReference>
<evidence type="ECO:0000256" key="1">
    <source>
        <dbReference type="SAM" id="MobiDB-lite"/>
    </source>
</evidence>
<protein>
    <recommendedName>
        <fullName evidence="2">PB1 domain-containing protein</fullName>
    </recommendedName>
</protein>